<keyword evidence="1 8" id="KW-0813">Transport</keyword>
<dbReference type="GO" id="GO:0005384">
    <property type="term" value="F:manganese ion transmembrane transporter activity"/>
    <property type="evidence" value="ECO:0007669"/>
    <property type="project" value="UniProtKB-UniRule"/>
</dbReference>
<keyword evidence="3 8" id="KW-0812">Transmembrane</keyword>
<feature type="transmembrane region" description="Helical" evidence="8">
    <location>
        <begin position="105"/>
        <end position="125"/>
    </location>
</feature>
<comment type="similarity">
    <text evidence="8">Belongs to the MntP (TC 9.B.29) family.</text>
</comment>
<comment type="function">
    <text evidence="8">Probably functions as a manganese efflux pump.</text>
</comment>
<dbReference type="GO" id="GO:0005886">
    <property type="term" value="C:plasma membrane"/>
    <property type="evidence" value="ECO:0007669"/>
    <property type="project" value="UniProtKB-SubCell"/>
</dbReference>
<keyword evidence="7 8" id="KW-0464">Manganese</keyword>
<dbReference type="PANTHER" id="PTHR35529">
    <property type="entry name" value="MANGANESE EFFLUX PUMP MNTP-RELATED"/>
    <property type="match status" value="1"/>
</dbReference>
<dbReference type="HAMAP" id="MF_01521">
    <property type="entry name" value="MntP_pump"/>
    <property type="match status" value="1"/>
</dbReference>
<keyword evidence="2 8" id="KW-1003">Cell membrane</keyword>
<dbReference type="AlphaFoldDB" id="A0A1F5KFN0"/>
<evidence type="ECO:0000256" key="3">
    <source>
        <dbReference type="ARBA" id="ARBA00022692"/>
    </source>
</evidence>
<evidence type="ECO:0000313" key="10">
    <source>
        <dbReference type="Proteomes" id="UP000177328"/>
    </source>
</evidence>
<feature type="transmembrane region" description="Helical" evidence="8">
    <location>
        <begin position="163"/>
        <end position="180"/>
    </location>
</feature>
<keyword evidence="4 8" id="KW-1133">Transmembrane helix</keyword>
<comment type="subcellular location">
    <subcellularLocation>
        <location evidence="8">Cell membrane</location>
        <topology evidence="8">Multi-pass membrane protein</topology>
    </subcellularLocation>
</comment>
<dbReference type="InterPro" id="IPR022929">
    <property type="entry name" value="Put_MntP"/>
</dbReference>
<evidence type="ECO:0000256" key="5">
    <source>
        <dbReference type="ARBA" id="ARBA00023065"/>
    </source>
</evidence>
<dbReference type="PANTHER" id="PTHR35529:SF1">
    <property type="entry name" value="MANGANESE EFFLUX PUMP MNTP-RELATED"/>
    <property type="match status" value="1"/>
</dbReference>
<keyword evidence="6 8" id="KW-0472">Membrane</keyword>
<gene>
    <name evidence="8" type="primary">mntP</name>
    <name evidence="9" type="ORF">A3D25_03425</name>
</gene>
<feature type="transmembrane region" description="Helical" evidence="8">
    <location>
        <begin position="63"/>
        <end position="85"/>
    </location>
</feature>
<feature type="transmembrane region" description="Helical" evidence="8">
    <location>
        <begin position="39"/>
        <end position="57"/>
    </location>
</feature>
<evidence type="ECO:0000256" key="6">
    <source>
        <dbReference type="ARBA" id="ARBA00023136"/>
    </source>
</evidence>
<sequence length="186" mass="20209">MDIFSLFVLAISLSLDTLSVGTAQGLHFHQHRLRNGLKLAITFGLFHLSMPILGWVIGQSLRIFVSQIDHWIAFGLLSFIGIKMVKEALSSKKQVHRKHIQKQTLLLLGIATSVDTLAIGITLAFVEISIFLAGVIMGSVAFCLTMIGFMTGNKIGKMFSEKAELVGGIILIGLGIKILIEHLNGG</sequence>
<evidence type="ECO:0000313" key="9">
    <source>
        <dbReference type="EMBL" id="OGE39753.1"/>
    </source>
</evidence>
<dbReference type="Proteomes" id="UP000177328">
    <property type="component" value="Unassembled WGS sequence"/>
</dbReference>
<dbReference type="Pfam" id="PF02659">
    <property type="entry name" value="Mntp"/>
    <property type="match status" value="1"/>
</dbReference>
<dbReference type="InterPro" id="IPR003810">
    <property type="entry name" value="Mntp/YtaF"/>
</dbReference>
<feature type="transmembrane region" description="Helical" evidence="8">
    <location>
        <begin position="6"/>
        <end position="27"/>
    </location>
</feature>
<dbReference type="EMBL" id="MFDD01000015">
    <property type="protein sequence ID" value="OGE39753.1"/>
    <property type="molecule type" value="Genomic_DNA"/>
</dbReference>
<accession>A0A1F5KFN0</accession>
<evidence type="ECO:0000256" key="7">
    <source>
        <dbReference type="ARBA" id="ARBA00023211"/>
    </source>
</evidence>
<comment type="caution">
    <text evidence="9">The sequence shown here is derived from an EMBL/GenBank/DDBJ whole genome shotgun (WGS) entry which is preliminary data.</text>
</comment>
<feature type="transmembrane region" description="Helical" evidence="8">
    <location>
        <begin position="131"/>
        <end position="151"/>
    </location>
</feature>
<evidence type="ECO:0000256" key="2">
    <source>
        <dbReference type="ARBA" id="ARBA00022475"/>
    </source>
</evidence>
<evidence type="ECO:0000256" key="4">
    <source>
        <dbReference type="ARBA" id="ARBA00022989"/>
    </source>
</evidence>
<proteinExistence type="inferred from homology"/>
<keyword evidence="5 8" id="KW-0406">Ion transport</keyword>
<organism evidence="9 10">
    <name type="scientific">Candidatus Daviesbacteria bacterium RIFCSPHIGHO2_02_FULL_43_12</name>
    <dbReference type="NCBI Taxonomy" id="1797776"/>
    <lineage>
        <taxon>Bacteria</taxon>
        <taxon>Candidatus Daviesiibacteriota</taxon>
    </lineage>
</organism>
<name>A0A1F5KFN0_9BACT</name>
<evidence type="ECO:0000256" key="8">
    <source>
        <dbReference type="HAMAP-Rule" id="MF_01521"/>
    </source>
</evidence>
<evidence type="ECO:0000256" key="1">
    <source>
        <dbReference type="ARBA" id="ARBA00022448"/>
    </source>
</evidence>
<reference evidence="9 10" key="1">
    <citation type="journal article" date="2016" name="Nat. Commun.">
        <title>Thousands of microbial genomes shed light on interconnected biogeochemical processes in an aquifer system.</title>
        <authorList>
            <person name="Anantharaman K."/>
            <person name="Brown C.T."/>
            <person name="Hug L.A."/>
            <person name="Sharon I."/>
            <person name="Castelle C.J."/>
            <person name="Probst A.J."/>
            <person name="Thomas B.C."/>
            <person name="Singh A."/>
            <person name="Wilkins M.J."/>
            <person name="Karaoz U."/>
            <person name="Brodie E.L."/>
            <person name="Williams K.H."/>
            <person name="Hubbard S.S."/>
            <person name="Banfield J.F."/>
        </authorList>
    </citation>
    <scope>NUCLEOTIDE SEQUENCE [LARGE SCALE GENOMIC DNA]</scope>
</reference>
<protein>
    <recommendedName>
        <fullName evidence="8">Putative manganese efflux pump MntP</fullName>
    </recommendedName>
</protein>